<evidence type="ECO:0000313" key="3">
    <source>
        <dbReference type="Proteomes" id="UP001189624"/>
    </source>
</evidence>
<protein>
    <submittedName>
        <fullName evidence="2">Uncharacterized protein</fullName>
    </submittedName>
</protein>
<sequence>MGEVEVNAADTHEEAKHMRKVNHNKDISENIDQKLTDTSVLCEEKLLKVRELQYVPVEVEDASKMDGCLIESKGSFYDDSPSMMEANMLVYDKRDIGNTDDQKNAKKIVESLENQKTSVSNDNKLKRAIKHQFSRRERSGHSNHAVVPIKKRRLAACSKAETSHIIVNSSGDSGSEKMAFSLTKVADRVCSQKNGSLIPSSDEKSLVENNKESILNEICDCRSVSGDKVEKGESQSPVTFNIPQVPLKPENVEMMEEDEQTLKENDRFLSSDTQAVAEEPLGTTSAVRSEKQQPSITSRRQSTRNRALSLKALESLASEPLQGERRQKRKRVPKQTDAFSIWRKASSRSKMMPHSQSSDNGTAVLVEEKQLNEDSTA</sequence>
<feature type="region of interest" description="Disordered" evidence="1">
    <location>
        <begin position="277"/>
        <end position="377"/>
    </location>
</feature>
<evidence type="ECO:0000256" key="1">
    <source>
        <dbReference type="SAM" id="MobiDB-lite"/>
    </source>
</evidence>
<evidence type="ECO:0000313" key="2">
    <source>
        <dbReference type="EMBL" id="CAJ1960846.1"/>
    </source>
</evidence>
<name>A0AA86SI97_9FABA</name>
<organism evidence="2 3">
    <name type="scientific">Sphenostylis stenocarpa</name>
    <dbReference type="NCBI Taxonomy" id="92480"/>
    <lineage>
        <taxon>Eukaryota</taxon>
        <taxon>Viridiplantae</taxon>
        <taxon>Streptophyta</taxon>
        <taxon>Embryophyta</taxon>
        <taxon>Tracheophyta</taxon>
        <taxon>Spermatophyta</taxon>
        <taxon>Magnoliopsida</taxon>
        <taxon>eudicotyledons</taxon>
        <taxon>Gunneridae</taxon>
        <taxon>Pentapetalae</taxon>
        <taxon>rosids</taxon>
        <taxon>fabids</taxon>
        <taxon>Fabales</taxon>
        <taxon>Fabaceae</taxon>
        <taxon>Papilionoideae</taxon>
        <taxon>50 kb inversion clade</taxon>
        <taxon>NPAAA clade</taxon>
        <taxon>indigoferoid/millettioid clade</taxon>
        <taxon>Phaseoleae</taxon>
        <taxon>Sphenostylis</taxon>
    </lineage>
</organism>
<dbReference type="AlphaFoldDB" id="A0AA86SI97"/>
<dbReference type="EMBL" id="OY731403">
    <property type="protein sequence ID" value="CAJ1960846.1"/>
    <property type="molecule type" value="Genomic_DNA"/>
</dbReference>
<dbReference type="Proteomes" id="UP001189624">
    <property type="component" value="Chromosome 6"/>
</dbReference>
<keyword evidence="3" id="KW-1185">Reference proteome</keyword>
<gene>
    <name evidence="2" type="ORF">AYBTSS11_LOCUS18414</name>
</gene>
<feature type="compositionally biased region" description="Low complexity" evidence="1">
    <location>
        <begin position="307"/>
        <end position="321"/>
    </location>
</feature>
<dbReference type="Gramene" id="rna-AYBTSS11_LOCUS18414">
    <property type="protein sequence ID" value="CAJ1960846.1"/>
    <property type="gene ID" value="gene-AYBTSS11_LOCUS18414"/>
</dbReference>
<accession>A0AA86SI97</accession>
<reference evidence="2" key="1">
    <citation type="submission" date="2023-10" db="EMBL/GenBank/DDBJ databases">
        <authorList>
            <person name="Domelevo Entfellner J.-B."/>
        </authorList>
    </citation>
    <scope>NUCLEOTIDE SEQUENCE</scope>
</reference>
<feature type="compositionally biased region" description="Polar residues" evidence="1">
    <location>
        <begin position="282"/>
        <end position="306"/>
    </location>
</feature>
<feature type="compositionally biased region" description="Basic and acidic residues" evidence="1">
    <location>
        <begin position="366"/>
        <end position="377"/>
    </location>
</feature>
<proteinExistence type="predicted"/>